<keyword evidence="1" id="KW-0472">Membrane</keyword>
<evidence type="ECO:0000256" key="1">
    <source>
        <dbReference type="SAM" id="Phobius"/>
    </source>
</evidence>
<sequence>MASWRMIVMFLIGTNCSFLLFSSFFFFYH</sequence>
<evidence type="ECO:0000313" key="2">
    <source>
        <dbReference type="EMBL" id="JAH57894.1"/>
    </source>
</evidence>
<name>A0A0E9TW56_ANGAN</name>
<feature type="transmembrane region" description="Helical" evidence="1">
    <location>
        <begin position="6"/>
        <end position="28"/>
    </location>
</feature>
<reference evidence="2" key="1">
    <citation type="submission" date="2014-11" db="EMBL/GenBank/DDBJ databases">
        <authorList>
            <person name="Amaro Gonzalez C."/>
        </authorList>
    </citation>
    <scope>NUCLEOTIDE SEQUENCE</scope>
</reference>
<organism evidence="2">
    <name type="scientific">Anguilla anguilla</name>
    <name type="common">European freshwater eel</name>
    <name type="synonym">Muraena anguilla</name>
    <dbReference type="NCBI Taxonomy" id="7936"/>
    <lineage>
        <taxon>Eukaryota</taxon>
        <taxon>Metazoa</taxon>
        <taxon>Chordata</taxon>
        <taxon>Craniata</taxon>
        <taxon>Vertebrata</taxon>
        <taxon>Euteleostomi</taxon>
        <taxon>Actinopterygii</taxon>
        <taxon>Neopterygii</taxon>
        <taxon>Teleostei</taxon>
        <taxon>Anguilliformes</taxon>
        <taxon>Anguillidae</taxon>
        <taxon>Anguilla</taxon>
    </lineage>
</organism>
<protein>
    <submittedName>
        <fullName evidence="2">Uncharacterized protein</fullName>
    </submittedName>
</protein>
<reference evidence="2" key="2">
    <citation type="journal article" date="2015" name="Fish Shellfish Immunol.">
        <title>Early steps in the European eel (Anguilla anguilla)-Vibrio vulnificus interaction in the gills: Role of the RtxA13 toxin.</title>
        <authorList>
            <person name="Callol A."/>
            <person name="Pajuelo D."/>
            <person name="Ebbesson L."/>
            <person name="Teles M."/>
            <person name="MacKenzie S."/>
            <person name="Amaro C."/>
        </authorList>
    </citation>
    <scope>NUCLEOTIDE SEQUENCE</scope>
</reference>
<dbReference type="EMBL" id="GBXM01050683">
    <property type="protein sequence ID" value="JAH57894.1"/>
    <property type="molecule type" value="Transcribed_RNA"/>
</dbReference>
<keyword evidence="1" id="KW-0812">Transmembrane</keyword>
<proteinExistence type="predicted"/>
<keyword evidence="1" id="KW-1133">Transmembrane helix</keyword>
<dbReference type="AlphaFoldDB" id="A0A0E9TW56"/>
<accession>A0A0E9TW56</accession>